<feature type="non-terminal residue" evidence="3">
    <location>
        <position position="475"/>
    </location>
</feature>
<protein>
    <submittedName>
        <fullName evidence="3">CCD77 protein</fullName>
    </submittedName>
</protein>
<evidence type="ECO:0000256" key="1">
    <source>
        <dbReference type="SAM" id="Coils"/>
    </source>
</evidence>
<evidence type="ECO:0000313" key="4">
    <source>
        <dbReference type="Proteomes" id="UP000559068"/>
    </source>
</evidence>
<keyword evidence="4" id="KW-1185">Reference proteome</keyword>
<dbReference type="PANTHER" id="PTHR22091:SF1">
    <property type="entry name" value="COILED-COIL DOMAIN-CONTAINING PROTEIN 77"/>
    <property type="match status" value="1"/>
</dbReference>
<organism evidence="3 4">
    <name type="scientific">Aegotheles bennettii</name>
    <dbReference type="NCBI Taxonomy" id="48278"/>
    <lineage>
        <taxon>Eukaryota</taxon>
        <taxon>Metazoa</taxon>
        <taxon>Chordata</taxon>
        <taxon>Craniata</taxon>
        <taxon>Vertebrata</taxon>
        <taxon>Euteleostomi</taxon>
        <taxon>Archelosauria</taxon>
        <taxon>Archosauria</taxon>
        <taxon>Dinosauria</taxon>
        <taxon>Saurischia</taxon>
        <taxon>Theropoda</taxon>
        <taxon>Coelurosauria</taxon>
        <taxon>Aves</taxon>
        <taxon>Neognathae</taxon>
        <taxon>Neoaves</taxon>
        <taxon>Strisores</taxon>
        <taxon>Caprimulgiformes</taxon>
        <taxon>Aegothelidae</taxon>
        <taxon>Aegotheles</taxon>
    </lineage>
</organism>
<evidence type="ECO:0000256" key="2">
    <source>
        <dbReference type="SAM" id="MobiDB-lite"/>
    </source>
</evidence>
<dbReference type="InterPro" id="IPR037696">
    <property type="entry name" value="CCDC77"/>
</dbReference>
<accession>A0A7K6U2F8</accession>
<feature type="non-terminal residue" evidence="3">
    <location>
        <position position="1"/>
    </location>
</feature>
<dbReference type="GO" id="GO:0005813">
    <property type="term" value="C:centrosome"/>
    <property type="evidence" value="ECO:0007669"/>
    <property type="project" value="TreeGrafter"/>
</dbReference>
<name>A0A7K6U2F8_9AVES</name>
<proteinExistence type="predicted"/>
<sequence>LSRLATPHVSSRHSSSQSPNQEDFTPLPSINERLAFLHPSRELLEYYRKKIADFDEEHEDLVKRLERYKETHDEQHKLQWEVHQREEEVAELQKALSDMQVYLFKEREHVLRLYAENDRLKIRELEDRKKIQHLLASVGADKGEVTYFHKEPPHKASSIFLQSSACDCSMTICNKRSTSKPAAIEEKPESPERYRRDNQTLLLQVEALQAQLEEQTRLSKEQVEALLEDRRIHREEAQVQHQRDQDKIKTITDKLNKTQNLLYESTREFLQLKFDARANEKAWMAEKDSLLRKLDKDLDQLISRESGREKKQRDTKKMLRADDGAWKPHSKEIKSLQEQLMREQHLSNMYREQCVTLEGELARIREEGDVGRELFKKRSEKMEKRLKLVTQRYEALQKRRNMEVEGFKNDIKQLRQKLKDVEKQLFKVTLNIGPDQDLAILHEVRQGNRLTHKIQGELKNLKAKIYGLENELRVC</sequence>
<dbReference type="PANTHER" id="PTHR22091">
    <property type="entry name" value="COILED-COIL DOMAIN-CONTAINING PROTEIN 77"/>
    <property type="match status" value="1"/>
</dbReference>
<dbReference type="OrthoDB" id="191169at2759"/>
<feature type="coiled-coil region" evidence="1">
    <location>
        <begin position="333"/>
        <end position="431"/>
    </location>
</feature>
<gene>
    <name evidence="3" type="primary">Ccdc77</name>
    <name evidence="3" type="ORF">AEGBEN_R08654</name>
</gene>
<feature type="coiled-coil region" evidence="1">
    <location>
        <begin position="198"/>
        <end position="229"/>
    </location>
</feature>
<keyword evidence="1" id="KW-0175">Coiled coil</keyword>
<evidence type="ECO:0000313" key="3">
    <source>
        <dbReference type="EMBL" id="NWX17043.1"/>
    </source>
</evidence>
<dbReference type="EMBL" id="VZRW01006144">
    <property type="protein sequence ID" value="NWX17043.1"/>
    <property type="molecule type" value="Genomic_DNA"/>
</dbReference>
<comment type="caution">
    <text evidence="3">The sequence shown here is derived from an EMBL/GenBank/DDBJ whole genome shotgun (WGS) entry which is preliminary data.</text>
</comment>
<dbReference type="AlphaFoldDB" id="A0A7K6U2F8"/>
<feature type="region of interest" description="Disordered" evidence="2">
    <location>
        <begin position="1"/>
        <end position="26"/>
    </location>
</feature>
<reference evidence="3 4" key="1">
    <citation type="submission" date="2019-09" db="EMBL/GenBank/DDBJ databases">
        <title>Bird 10,000 Genomes (B10K) Project - Family phase.</title>
        <authorList>
            <person name="Zhang G."/>
        </authorList>
    </citation>
    <scope>NUCLEOTIDE SEQUENCE [LARGE SCALE GENOMIC DNA]</scope>
    <source>
        <strain evidence="3">B10K-DU-029-76</strain>
        <tissue evidence="3">Heart</tissue>
    </source>
</reference>
<dbReference type="Proteomes" id="UP000559068">
    <property type="component" value="Unassembled WGS sequence"/>
</dbReference>